<accession>A0AAD7NTD1</accession>
<comment type="caution">
    <text evidence="1">The sequence shown here is derived from an EMBL/GenBank/DDBJ whole genome shotgun (WGS) entry which is preliminary data.</text>
</comment>
<organism evidence="1 2">
    <name type="scientific">Mycena maculata</name>
    <dbReference type="NCBI Taxonomy" id="230809"/>
    <lineage>
        <taxon>Eukaryota</taxon>
        <taxon>Fungi</taxon>
        <taxon>Dikarya</taxon>
        <taxon>Basidiomycota</taxon>
        <taxon>Agaricomycotina</taxon>
        <taxon>Agaricomycetes</taxon>
        <taxon>Agaricomycetidae</taxon>
        <taxon>Agaricales</taxon>
        <taxon>Marasmiineae</taxon>
        <taxon>Mycenaceae</taxon>
        <taxon>Mycena</taxon>
    </lineage>
</organism>
<dbReference type="AlphaFoldDB" id="A0AAD7NTD1"/>
<dbReference type="Proteomes" id="UP001215280">
    <property type="component" value="Unassembled WGS sequence"/>
</dbReference>
<dbReference type="EMBL" id="JARJLG010000016">
    <property type="protein sequence ID" value="KAJ7774304.1"/>
    <property type="molecule type" value="Genomic_DNA"/>
</dbReference>
<evidence type="ECO:0000313" key="2">
    <source>
        <dbReference type="Proteomes" id="UP001215280"/>
    </source>
</evidence>
<reference evidence="1" key="1">
    <citation type="submission" date="2023-03" db="EMBL/GenBank/DDBJ databases">
        <title>Massive genome expansion in bonnet fungi (Mycena s.s.) driven by repeated elements and novel gene families across ecological guilds.</title>
        <authorList>
            <consortium name="Lawrence Berkeley National Laboratory"/>
            <person name="Harder C.B."/>
            <person name="Miyauchi S."/>
            <person name="Viragh M."/>
            <person name="Kuo A."/>
            <person name="Thoen E."/>
            <person name="Andreopoulos B."/>
            <person name="Lu D."/>
            <person name="Skrede I."/>
            <person name="Drula E."/>
            <person name="Henrissat B."/>
            <person name="Morin E."/>
            <person name="Kohler A."/>
            <person name="Barry K."/>
            <person name="LaButti K."/>
            <person name="Morin E."/>
            <person name="Salamov A."/>
            <person name="Lipzen A."/>
            <person name="Mereny Z."/>
            <person name="Hegedus B."/>
            <person name="Baldrian P."/>
            <person name="Stursova M."/>
            <person name="Weitz H."/>
            <person name="Taylor A."/>
            <person name="Grigoriev I.V."/>
            <person name="Nagy L.G."/>
            <person name="Martin F."/>
            <person name="Kauserud H."/>
        </authorList>
    </citation>
    <scope>NUCLEOTIDE SEQUENCE</scope>
    <source>
        <strain evidence="1">CBHHK188m</strain>
    </source>
</reference>
<proteinExistence type="predicted"/>
<keyword evidence="2" id="KW-1185">Reference proteome</keyword>
<gene>
    <name evidence="1" type="ORF">DFH07DRAFT_952550</name>
</gene>
<name>A0AAD7NTD1_9AGAR</name>
<sequence>MKSVVSIPASVTKKSKPFCRPPLGLFPPRLTILMAKQQKCLRLERRAALESLDNWVILNVDAAGWVSTYLNSPVAPTEAAEIPVFRDPEIYILRMKVVIPSAVGVTTTNQRSPLVILRKFEGFLDQDDVLRWVHHFSPGETYHFAHERGFLAEILCGQTNIFVESVPSAYSQQAIFLVLNGSRKRNISSAMITWARAAASSEFTGSLNNLDNTFVKRWILIKANLAGVEKEQDSESPQIYNLYISATIVPQLDVPASSRTSPHAVLDQYIDLDP</sequence>
<protein>
    <submittedName>
        <fullName evidence="1">Uncharacterized protein</fullName>
    </submittedName>
</protein>
<evidence type="ECO:0000313" key="1">
    <source>
        <dbReference type="EMBL" id="KAJ7774304.1"/>
    </source>
</evidence>